<dbReference type="Proteomes" id="UP001419268">
    <property type="component" value="Unassembled WGS sequence"/>
</dbReference>
<feature type="region of interest" description="Disordered" evidence="1">
    <location>
        <begin position="1"/>
        <end position="46"/>
    </location>
</feature>
<protein>
    <submittedName>
        <fullName evidence="2">Uncharacterized protein</fullName>
    </submittedName>
</protein>
<gene>
    <name evidence="2" type="ORF">Scep_016169</name>
</gene>
<evidence type="ECO:0000313" key="3">
    <source>
        <dbReference type="Proteomes" id="UP001419268"/>
    </source>
</evidence>
<keyword evidence="3" id="KW-1185">Reference proteome</keyword>
<dbReference type="EMBL" id="JBBNAG010000007">
    <property type="protein sequence ID" value="KAK9118076.1"/>
    <property type="molecule type" value="Genomic_DNA"/>
</dbReference>
<sequence>MVEGEGEGDDVVGELSELEDEMGEGGEDDVGDVEGDGVCNSERGRWRRSEREVVEVVASMKKMPWARQRTSRRRGSGGKGRGGQRGVSRGRGQRRATRG</sequence>
<comment type="caution">
    <text evidence="2">The sequence shown here is derived from an EMBL/GenBank/DDBJ whole genome shotgun (WGS) entry which is preliminary data.</text>
</comment>
<dbReference type="AlphaFoldDB" id="A0AAP0NVI7"/>
<evidence type="ECO:0000256" key="1">
    <source>
        <dbReference type="SAM" id="MobiDB-lite"/>
    </source>
</evidence>
<name>A0AAP0NVI7_9MAGN</name>
<feature type="compositionally biased region" description="Acidic residues" evidence="1">
    <location>
        <begin position="1"/>
        <end position="35"/>
    </location>
</feature>
<evidence type="ECO:0000313" key="2">
    <source>
        <dbReference type="EMBL" id="KAK9118076.1"/>
    </source>
</evidence>
<reference evidence="2 3" key="1">
    <citation type="submission" date="2024-01" db="EMBL/GenBank/DDBJ databases">
        <title>Genome assemblies of Stephania.</title>
        <authorList>
            <person name="Yang L."/>
        </authorList>
    </citation>
    <scope>NUCLEOTIDE SEQUENCE [LARGE SCALE GENOMIC DNA]</scope>
    <source>
        <strain evidence="2">JXDWG</strain>
        <tissue evidence="2">Leaf</tissue>
    </source>
</reference>
<feature type="region of interest" description="Disordered" evidence="1">
    <location>
        <begin position="61"/>
        <end position="99"/>
    </location>
</feature>
<accession>A0AAP0NVI7</accession>
<proteinExistence type="predicted"/>
<organism evidence="2 3">
    <name type="scientific">Stephania cephalantha</name>
    <dbReference type="NCBI Taxonomy" id="152367"/>
    <lineage>
        <taxon>Eukaryota</taxon>
        <taxon>Viridiplantae</taxon>
        <taxon>Streptophyta</taxon>
        <taxon>Embryophyta</taxon>
        <taxon>Tracheophyta</taxon>
        <taxon>Spermatophyta</taxon>
        <taxon>Magnoliopsida</taxon>
        <taxon>Ranunculales</taxon>
        <taxon>Menispermaceae</taxon>
        <taxon>Menispermoideae</taxon>
        <taxon>Cissampelideae</taxon>
        <taxon>Stephania</taxon>
    </lineage>
</organism>